<proteinExistence type="predicted"/>
<organism evidence="1 2">
    <name type="scientific">Sporosarcina newyorkensis 2681</name>
    <dbReference type="NCBI Taxonomy" id="1027292"/>
    <lineage>
        <taxon>Bacteria</taxon>
        <taxon>Bacillati</taxon>
        <taxon>Bacillota</taxon>
        <taxon>Bacilli</taxon>
        <taxon>Bacillales</taxon>
        <taxon>Caryophanaceae</taxon>
        <taxon>Sporosarcina</taxon>
    </lineage>
</organism>
<sequence>MQIRRNGVTDLNLYRKPASSNTPLLLLKAIRDDPQHVDDIEERHNLFFSHADIFRKWGEDGVNGAFGDRLDGYYIHPPKPRNNYLNIRRGQKGKFDREFLAKIDRDMLDVYMSCFFYITVDQFQEKRIPSDIIDSFKNEFQGRRIAFFHGVKDLEQGLLENDPRFKGGWMHAVEYQGLDDAPLYSETEYDKHPELGYAVKRRQNFDNQQELRIYTPARNFDRKFIDDNPNGFHLHFGDIGREGRPGVRILNSIEDLYDITISFDSNEEAPNE</sequence>
<protein>
    <submittedName>
        <fullName evidence="1">Uncharacterized protein</fullName>
    </submittedName>
</protein>
<evidence type="ECO:0000313" key="1">
    <source>
        <dbReference type="EMBL" id="EGQ19564.1"/>
    </source>
</evidence>
<comment type="caution">
    <text evidence="1">The sequence shown here is derived from an EMBL/GenBank/DDBJ whole genome shotgun (WGS) entry which is preliminary data.</text>
</comment>
<reference evidence="1 2" key="1">
    <citation type="submission" date="2011-04" db="EMBL/GenBank/DDBJ databases">
        <authorList>
            <person name="Muzny D."/>
            <person name="Qin X."/>
            <person name="Deng J."/>
            <person name="Jiang H."/>
            <person name="Liu Y."/>
            <person name="Qu J."/>
            <person name="Song X.-Z."/>
            <person name="Zhang L."/>
            <person name="Thornton R."/>
            <person name="Coyle M."/>
            <person name="Francisco L."/>
            <person name="Jackson L."/>
            <person name="Javaid M."/>
            <person name="Korchina V."/>
            <person name="Kovar C."/>
            <person name="Mata R."/>
            <person name="Mathew T."/>
            <person name="Ngo R."/>
            <person name="Nguyen L."/>
            <person name="Nguyen N."/>
            <person name="Okwuonu G."/>
            <person name="Ongeri F."/>
            <person name="Pham C."/>
            <person name="Simmons D."/>
            <person name="Wilczek-Boney K."/>
            <person name="Hale W."/>
            <person name="Jakkamsetti A."/>
            <person name="Pham P."/>
            <person name="Ruth R."/>
            <person name="San Lucas F."/>
            <person name="Warren J."/>
            <person name="Zhang J."/>
            <person name="Zhao Z."/>
            <person name="Zhou C."/>
            <person name="Zhu D."/>
            <person name="Lee S."/>
            <person name="Bess C."/>
            <person name="Blankenburg K."/>
            <person name="Forbes L."/>
            <person name="Fu Q."/>
            <person name="Gubbala S."/>
            <person name="Hirani K."/>
            <person name="Jayaseelan J.C."/>
            <person name="Lara F."/>
            <person name="Munidasa M."/>
            <person name="Palculict T."/>
            <person name="Patil S."/>
            <person name="Pu L.-L."/>
            <person name="Saada N."/>
            <person name="Tang L."/>
            <person name="Weissenberger G."/>
            <person name="Zhu Y."/>
            <person name="Hemphill L."/>
            <person name="Shang Y."/>
            <person name="Youmans B."/>
            <person name="Ayvaz T."/>
            <person name="Ross M."/>
            <person name="Santibanez J."/>
            <person name="Aqrawi P."/>
            <person name="Gross S."/>
            <person name="Joshi V."/>
            <person name="Fowler G."/>
            <person name="Nazareth L."/>
            <person name="Reid J."/>
            <person name="Worley K."/>
            <person name="Petrosino J."/>
            <person name="Highlander S."/>
            <person name="Gibbs R."/>
        </authorList>
    </citation>
    <scope>NUCLEOTIDE SEQUENCE [LARGE SCALE GENOMIC DNA]</scope>
    <source>
        <strain evidence="1 2">2681</strain>
    </source>
</reference>
<dbReference type="HOGENOM" id="CLU_1101133_0_0_9"/>
<name>F9DY13_9BACL</name>
<dbReference type="Proteomes" id="UP000005316">
    <property type="component" value="Unassembled WGS sequence"/>
</dbReference>
<dbReference type="AlphaFoldDB" id="F9DY13"/>
<evidence type="ECO:0000313" key="2">
    <source>
        <dbReference type="Proteomes" id="UP000005316"/>
    </source>
</evidence>
<accession>F9DY13</accession>
<dbReference type="EMBL" id="AFPZ01000120">
    <property type="protein sequence ID" value="EGQ19564.1"/>
    <property type="molecule type" value="Genomic_DNA"/>
</dbReference>
<gene>
    <name evidence="1" type="ORF">HMPREF9372_3694</name>
</gene>